<evidence type="ECO:0000256" key="5">
    <source>
        <dbReference type="ARBA" id="ARBA00023242"/>
    </source>
</evidence>
<dbReference type="Pfam" id="PF02362">
    <property type="entry name" value="B3"/>
    <property type="match status" value="2"/>
</dbReference>
<dbReference type="InterPro" id="IPR015300">
    <property type="entry name" value="DNA-bd_pseudobarrel_sf"/>
</dbReference>
<dbReference type="Gene3D" id="2.40.330.10">
    <property type="entry name" value="DNA-binding pseudobarrel domain"/>
    <property type="match status" value="2"/>
</dbReference>
<evidence type="ECO:0000256" key="2">
    <source>
        <dbReference type="ARBA" id="ARBA00023015"/>
    </source>
</evidence>
<dbReference type="AlphaFoldDB" id="A0AAD4J0P7"/>
<sequence>MADFRNVPSSFFMFCTNNFPNKLSIPLAFGNQYKKFLRQPYLELKTESGRSWMVKARKMSKKWFFTDGWSRFATDNQLKLFNLLTFRISGQSALHVSIFRNGCCKEVPSPPPSAPADDEGGSAKTWRFIRKLMDHNISNLRMDIPKTFVTATGIKAKQNIELENEQGRRWTVSVTDRNIKVFALTAGWVNFVRGNNFQAGQILLFEFVRNSGNVVKVVVVENEAGKELLARARKGGLLK</sequence>
<dbReference type="SMART" id="SM01019">
    <property type="entry name" value="B3"/>
    <property type="match status" value="2"/>
</dbReference>
<dbReference type="GO" id="GO:0003677">
    <property type="term" value="F:DNA binding"/>
    <property type="evidence" value="ECO:0007669"/>
    <property type="project" value="UniProtKB-KW"/>
</dbReference>
<organism evidence="7 8">
    <name type="scientific">Perilla frutescens var. hirtella</name>
    <name type="common">Perilla citriodora</name>
    <name type="synonym">Perilla setoyensis</name>
    <dbReference type="NCBI Taxonomy" id="608512"/>
    <lineage>
        <taxon>Eukaryota</taxon>
        <taxon>Viridiplantae</taxon>
        <taxon>Streptophyta</taxon>
        <taxon>Embryophyta</taxon>
        <taxon>Tracheophyta</taxon>
        <taxon>Spermatophyta</taxon>
        <taxon>Magnoliopsida</taxon>
        <taxon>eudicotyledons</taxon>
        <taxon>Gunneridae</taxon>
        <taxon>Pentapetalae</taxon>
        <taxon>asterids</taxon>
        <taxon>lamiids</taxon>
        <taxon>Lamiales</taxon>
        <taxon>Lamiaceae</taxon>
        <taxon>Nepetoideae</taxon>
        <taxon>Elsholtzieae</taxon>
        <taxon>Perilla</taxon>
    </lineage>
</organism>
<dbReference type="InterPro" id="IPR039218">
    <property type="entry name" value="REM_fam"/>
</dbReference>
<protein>
    <recommendedName>
        <fullName evidence="6">TF-B3 domain-containing protein</fullName>
    </recommendedName>
</protein>
<reference evidence="7 8" key="1">
    <citation type="journal article" date="2021" name="Nat. Commun.">
        <title>Incipient diploidization of the medicinal plant Perilla within 10,000 years.</title>
        <authorList>
            <person name="Zhang Y."/>
            <person name="Shen Q."/>
            <person name="Leng L."/>
            <person name="Zhang D."/>
            <person name="Chen S."/>
            <person name="Shi Y."/>
            <person name="Ning Z."/>
            <person name="Chen S."/>
        </authorList>
    </citation>
    <scope>NUCLEOTIDE SEQUENCE [LARGE SCALE GENOMIC DNA]</scope>
    <source>
        <strain evidence="8">cv. PC099</strain>
    </source>
</reference>
<keyword evidence="8" id="KW-1185">Reference proteome</keyword>
<comment type="subcellular location">
    <subcellularLocation>
        <location evidence="1">Nucleus</location>
    </subcellularLocation>
</comment>
<keyword evidence="5" id="KW-0539">Nucleus</keyword>
<feature type="domain" description="TF-B3" evidence="6">
    <location>
        <begin position="8"/>
        <end position="102"/>
    </location>
</feature>
<dbReference type="EMBL" id="SDAM02000273">
    <property type="protein sequence ID" value="KAH6824941.1"/>
    <property type="molecule type" value="Genomic_DNA"/>
</dbReference>
<accession>A0AAD4J0P7</accession>
<evidence type="ECO:0000256" key="4">
    <source>
        <dbReference type="ARBA" id="ARBA00023163"/>
    </source>
</evidence>
<dbReference type="PROSITE" id="PS50863">
    <property type="entry name" value="B3"/>
    <property type="match status" value="2"/>
</dbReference>
<comment type="caution">
    <text evidence="7">The sequence shown here is derived from an EMBL/GenBank/DDBJ whole genome shotgun (WGS) entry which is preliminary data.</text>
</comment>
<evidence type="ECO:0000259" key="6">
    <source>
        <dbReference type="PROSITE" id="PS50863"/>
    </source>
</evidence>
<dbReference type="InterPro" id="IPR003340">
    <property type="entry name" value="B3_DNA-bd"/>
</dbReference>
<dbReference type="PANTHER" id="PTHR31674">
    <property type="entry name" value="B3 DOMAIN-CONTAINING PROTEIN REM-LIKE 3-RELATED"/>
    <property type="match status" value="1"/>
</dbReference>
<name>A0AAD4J0P7_PERFH</name>
<feature type="domain" description="TF-B3" evidence="6">
    <location>
        <begin position="127"/>
        <end position="223"/>
    </location>
</feature>
<dbReference type="Proteomes" id="UP001190926">
    <property type="component" value="Unassembled WGS sequence"/>
</dbReference>
<keyword evidence="2" id="KW-0805">Transcription regulation</keyword>
<dbReference type="CDD" id="cd10017">
    <property type="entry name" value="B3_DNA"/>
    <property type="match status" value="2"/>
</dbReference>
<evidence type="ECO:0000256" key="3">
    <source>
        <dbReference type="ARBA" id="ARBA00023125"/>
    </source>
</evidence>
<dbReference type="GO" id="GO:0005634">
    <property type="term" value="C:nucleus"/>
    <property type="evidence" value="ECO:0007669"/>
    <property type="project" value="UniProtKB-SubCell"/>
</dbReference>
<proteinExistence type="predicted"/>
<keyword evidence="3" id="KW-0238">DNA-binding</keyword>
<evidence type="ECO:0000256" key="1">
    <source>
        <dbReference type="ARBA" id="ARBA00004123"/>
    </source>
</evidence>
<evidence type="ECO:0000313" key="8">
    <source>
        <dbReference type="Proteomes" id="UP001190926"/>
    </source>
</evidence>
<gene>
    <name evidence="7" type="ORF">C2S53_008204</name>
</gene>
<dbReference type="PANTHER" id="PTHR31674:SF25">
    <property type="entry name" value="B3 DOMAIN-CONTAINING TRANSCRIPTION FACTOR VRN1-LIKE"/>
    <property type="match status" value="1"/>
</dbReference>
<evidence type="ECO:0000313" key="7">
    <source>
        <dbReference type="EMBL" id="KAH6824941.1"/>
    </source>
</evidence>
<keyword evidence="4" id="KW-0804">Transcription</keyword>
<dbReference type="SUPFAM" id="SSF101936">
    <property type="entry name" value="DNA-binding pseudobarrel domain"/>
    <property type="match status" value="2"/>
</dbReference>